<evidence type="ECO:0000313" key="2">
    <source>
        <dbReference type="Proteomes" id="UP000076858"/>
    </source>
</evidence>
<dbReference type="Proteomes" id="UP000076858">
    <property type="component" value="Unassembled WGS sequence"/>
</dbReference>
<organism evidence="1 2">
    <name type="scientific">Daphnia magna</name>
    <dbReference type="NCBI Taxonomy" id="35525"/>
    <lineage>
        <taxon>Eukaryota</taxon>
        <taxon>Metazoa</taxon>
        <taxon>Ecdysozoa</taxon>
        <taxon>Arthropoda</taxon>
        <taxon>Crustacea</taxon>
        <taxon>Branchiopoda</taxon>
        <taxon>Diplostraca</taxon>
        <taxon>Cladocera</taxon>
        <taxon>Anomopoda</taxon>
        <taxon>Daphniidae</taxon>
        <taxon>Daphnia</taxon>
    </lineage>
</organism>
<gene>
    <name evidence="1" type="ORF">APZ42_002580</name>
</gene>
<comment type="caution">
    <text evidence="1">The sequence shown here is derived from an EMBL/GenBank/DDBJ whole genome shotgun (WGS) entry which is preliminary data.</text>
</comment>
<evidence type="ECO:0000313" key="1">
    <source>
        <dbReference type="EMBL" id="KZS00931.1"/>
    </source>
</evidence>
<name>A0A162C4V2_9CRUS</name>
<feature type="non-terminal residue" evidence="1">
    <location>
        <position position="1"/>
    </location>
</feature>
<sequence length="129" mass="14692">AEVAAAAASCFGSPLVCCCLCCCWRWFYPDHSILTQLEPKIRADPVQTSSNQIKLELTGQLNTPSRLPTEPEIEYFLMLSLDFERYVPPFHPISGSRDALKVRAHRSAIRYCRRLIHSIERFSDGYISL</sequence>
<dbReference type="EMBL" id="LRGB01008076">
    <property type="protein sequence ID" value="KZS00931.1"/>
    <property type="molecule type" value="Genomic_DNA"/>
</dbReference>
<accession>A0A162C4V2</accession>
<protein>
    <submittedName>
        <fullName evidence="1">Uncharacterized protein</fullName>
    </submittedName>
</protein>
<dbReference type="AlphaFoldDB" id="A0A162C4V2"/>
<keyword evidence="2" id="KW-1185">Reference proteome</keyword>
<proteinExistence type="predicted"/>
<reference evidence="1 2" key="1">
    <citation type="submission" date="2016-03" db="EMBL/GenBank/DDBJ databases">
        <title>EvidentialGene: Evidence-directed Construction of Genes on Genomes.</title>
        <authorList>
            <person name="Gilbert D.G."/>
            <person name="Choi J.-H."/>
            <person name="Mockaitis K."/>
            <person name="Colbourne J."/>
            <person name="Pfrender M."/>
        </authorList>
    </citation>
    <scope>NUCLEOTIDE SEQUENCE [LARGE SCALE GENOMIC DNA]</scope>
    <source>
        <strain evidence="1 2">Xinb3</strain>
        <tissue evidence="1">Complete organism</tissue>
    </source>
</reference>